<proteinExistence type="predicted"/>
<dbReference type="EMBL" id="SFCC01000011">
    <property type="protein sequence ID" value="RZQ61750.1"/>
    <property type="molecule type" value="Genomic_DNA"/>
</dbReference>
<keyword evidence="4" id="KW-1185">Reference proteome</keyword>
<evidence type="ECO:0000313" key="3">
    <source>
        <dbReference type="EMBL" id="RZQ61750.1"/>
    </source>
</evidence>
<dbReference type="AlphaFoldDB" id="A0A4Q7J2R5"/>
<comment type="caution">
    <text evidence="3">The sequence shown here is derived from an EMBL/GenBank/DDBJ whole genome shotgun (WGS) entry which is preliminary data.</text>
</comment>
<feature type="compositionally biased region" description="Basic and acidic residues" evidence="1">
    <location>
        <begin position="148"/>
        <end position="164"/>
    </location>
</feature>
<feature type="transmembrane region" description="Helical" evidence="2">
    <location>
        <begin position="6"/>
        <end position="27"/>
    </location>
</feature>
<gene>
    <name evidence="3" type="ORF">EWH70_22635</name>
</gene>
<keyword evidence="2" id="KW-1133">Transmembrane helix</keyword>
<evidence type="ECO:0000256" key="1">
    <source>
        <dbReference type="SAM" id="MobiDB-lite"/>
    </source>
</evidence>
<keyword evidence="2" id="KW-0472">Membrane</keyword>
<evidence type="ECO:0000313" key="4">
    <source>
        <dbReference type="Proteomes" id="UP000292003"/>
    </source>
</evidence>
<protein>
    <submittedName>
        <fullName evidence="3">Uncharacterized protein</fullName>
    </submittedName>
</protein>
<name>A0A4Q7J2R5_9PSEU</name>
<organism evidence="3 4">
    <name type="scientific">Amycolatopsis suaedae</name>
    <dbReference type="NCBI Taxonomy" id="2510978"/>
    <lineage>
        <taxon>Bacteria</taxon>
        <taxon>Bacillati</taxon>
        <taxon>Actinomycetota</taxon>
        <taxon>Actinomycetes</taxon>
        <taxon>Pseudonocardiales</taxon>
        <taxon>Pseudonocardiaceae</taxon>
        <taxon>Amycolatopsis</taxon>
    </lineage>
</organism>
<feature type="region of interest" description="Disordered" evidence="1">
    <location>
        <begin position="61"/>
        <end position="164"/>
    </location>
</feature>
<reference evidence="3 4" key="1">
    <citation type="submission" date="2019-02" db="EMBL/GenBank/DDBJ databases">
        <title>Draft genome sequence of Amycolatopsis sp. 8-3EHSu isolated from roots of Suaeda maritima.</title>
        <authorList>
            <person name="Duangmal K."/>
            <person name="Chantavorakit T."/>
        </authorList>
    </citation>
    <scope>NUCLEOTIDE SEQUENCE [LARGE SCALE GENOMIC DNA]</scope>
    <source>
        <strain evidence="3 4">8-3EHSu</strain>
    </source>
</reference>
<dbReference type="OrthoDB" id="3637927at2"/>
<accession>A0A4Q7J2R5</accession>
<sequence>MLWLLGEIWIWLLVAFALGCGLTGLLLTRIHRGRVAELERERDEAAAPALAAGGAVALEAYPEHDEDYDEAPADHPMSAEEHTQLFPAASAAGWDDNGHEPAEPVATFPAEDPDEPVAEHTGTVDWPDEYAEPGVPQAVDDPGATPEWPREEDWPPAEHHRGGW</sequence>
<dbReference type="Proteomes" id="UP000292003">
    <property type="component" value="Unassembled WGS sequence"/>
</dbReference>
<dbReference type="RefSeq" id="WP_130477482.1">
    <property type="nucleotide sequence ID" value="NZ_SFCC01000011.1"/>
</dbReference>
<keyword evidence="2" id="KW-0812">Transmembrane</keyword>
<evidence type="ECO:0000256" key="2">
    <source>
        <dbReference type="SAM" id="Phobius"/>
    </source>
</evidence>